<dbReference type="Proteomes" id="UP000019132">
    <property type="component" value="Unassembled WGS sequence"/>
</dbReference>
<dbReference type="InParanoid" id="K3WBU2"/>
<reference evidence="2" key="2">
    <citation type="submission" date="2010-04" db="EMBL/GenBank/DDBJ databases">
        <authorList>
            <person name="Buell R."/>
            <person name="Hamilton J."/>
            <person name="Hostetler J."/>
        </authorList>
    </citation>
    <scope>NUCLEOTIDE SEQUENCE [LARGE SCALE GENOMIC DNA]</scope>
    <source>
        <strain evidence="2">DAOM:BR144</strain>
    </source>
</reference>
<accession>K3WBU2</accession>
<dbReference type="HOGENOM" id="CLU_075443_1_0_1"/>
<reference evidence="1" key="3">
    <citation type="submission" date="2014-11" db="UniProtKB">
        <authorList>
            <consortium name="EnsemblProtists"/>
        </authorList>
    </citation>
    <scope>IDENTIFICATION</scope>
    <source>
        <strain evidence="1">DAOM BR144</strain>
    </source>
</reference>
<keyword evidence="2" id="KW-1185">Reference proteome</keyword>
<organism evidence="1 2">
    <name type="scientific">Globisporangium ultimum (strain ATCC 200006 / CBS 805.95 / DAOM BR144)</name>
    <name type="common">Pythium ultimum</name>
    <dbReference type="NCBI Taxonomy" id="431595"/>
    <lineage>
        <taxon>Eukaryota</taxon>
        <taxon>Sar</taxon>
        <taxon>Stramenopiles</taxon>
        <taxon>Oomycota</taxon>
        <taxon>Peronosporomycetes</taxon>
        <taxon>Pythiales</taxon>
        <taxon>Pythiaceae</taxon>
        <taxon>Globisporangium</taxon>
    </lineage>
</organism>
<dbReference type="eggNOG" id="ENOG502SCCM">
    <property type="taxonomic scope" value="Eukaryota"/>
</dbReference>
<reference evidence="2" key="1">
    <citation type="journal article" date="2010" name="Genome Biol.">
        <title>Genome sequence of the necrotrophic plant pathogen Pythium ultimum reveals original pathogenicity mechanisms and effector repertoire.</title>
        <authorList>
            <person name="Levesque C.A."/>
            <person name="Brouwer H."/>
            <person name="Cano L."/>
            <person name="Hamilton J.P."/>
            <person name="Holt C."/>
            <person name="Huitema E."/>
            <person name="Raffaele S."/>
            <person name="Robideau G.P."/>
            <person name="Thines M."/>
            <person name="Win J."/>
            <person name="Zerillo M.M."/>
            <person name="Beakes G.W."/>
            <person name="Boore J.L."/>
            <person name="Busam D."/>
            <person name="Dumas B."/>
            <person name="Ferriera S."/>
            <person name="Fuerstenberg S.I."/>
            <person name="Gachon C.M."/>
            <person name="Gaulin E."/>
            <person name="Govers F."/>
            <person name="Grenville-Briggs L."/>
            <person name="Horner N."/>
            <person name="Hostetler J."/>
            <person name="Jiang R.H."/>
            <person name="Johnson J."/>
            <person name="Krajaejun T."/>
            <person name="Lin H."/>
            <person name="Meijer H.J."/>
            <person name="Moore B."/>
            <person name="Morris P."/>
            <person name="Phuntmart V."/>
            <person name="Puiu D."/>
            <person name="Shetty J."/>
            <person name="Stajich J.E."/>
            <person name="Tripathy S."/>
            <person name="Wawra S."/>
            <person name="van West P."/>
            <person name="Whitty B.R."/>
            <person name="Coutinho P.M."/>
            <person name="Henrissat B."/>
            <person name="Martin F."/>
            <person name="Thomas P.D."/>
            <person name="Tyler B.M."/>
            <person name="De Vries R.P."/>
            <person name="Kamoun S."/>
            <person name="Yandell M."/>
            <person name="Tisserat N."/>
            <person name="Buell C.R."/>
        </authorList>
    </citation>
    <scope>NUCLEOTIDE SEQUENCE</scope>
    <source>
        <strain evidence="2">DAOM:BR144</strain>
    </source>
</reference>
<dbReference type="AlphaFoldDB" id="K3WBU2"/>
<dbReference type="EnsemblProtists" id="PYU1_T002433">
    <property type="protein sequence ID" value="PYU1_T002433"/>
    <property type="gene ID" value="PYU1_G002430"/>
</dbReference>
<proteinExistence type="predicted"/>
<protein>
    <submittedName>
        <fullName evidence="1">Uncharacterized protein</fullName>
    </submittedName>
</protein>
<evidence type="ECO:0000313" key="2">
    <source>
        <dbReference type="Proteomes" id="UP000019132"/>
    </source>
</evidence>
<evidence type="ECO:0000313" key="1">
    <source>
        <dbReference type="EnsemblProtists" id="PYU1_T002433"/>
    </source>
</evidence>
<dbReference type="VEuPathDB" id="FungiDB:PYU1_G002430"/>
<name>K3WBU2_GLOUD</name>
<sequence>MNHMSNDATQLHCNATSDSSAAATACHDDVVVAAAVVDALLLHKSDADSAAISSQSPASAALNDSDAQATGVIATASKATITSMTTTNASKKKALKKTKKKHVRWSTITVHEFGIGLGGGAVPSKGGPSIGLADTPEFTWVTKVGEMAERSEGIHRFTSQQRTRLLQRAGIADAMIERYARETSIILDSRRRMFLEDLADERKEKSRKRNAEQALMERPCSVYLRRPSMIPTNYV</sequence>